<comment type="caution">
    <text evidence="2">The sequence shown here is derived from an EMBL/GenBank/DDBJ whole genome shotgun (WGS) entry which is preliminary data.</text>
</comment>
<dbReference type="InterPro" id="IPR046094">
    <property type="entry name" value="DUF6112"/>
</dbReference>
<sequence length="88" mass="8831">MDVVPDFGGVAATEDIEQIVGALLTITLITSVLTLVISATIWAIAIAHGNHHAAARARTGALVALAASALAGAAAAWTMWLIDLGSGL</sequence>
<dbReference type="Pfam" id="PF19607">
    <property type="entry name" value="DUF6112"/>
    <property type="match status" value="1"/>
</dbReference>
<keyword evidence="1" id="KW-1133">Transmembrane helix</keyword>
<evidence type="ECO:0000313" key="2">
    <source>
        <dbReference type="EMBL" id="PZF86150.1"/>
    </source>
</evidence>
<evidence type="ECO:0000313" key="3">
    <source>
        <dbReference type="Proteomes" id="UP000248764"/>
    </source>
</evidence>
<reference evidence="2 3" key="1">
    <citation type="submission" date="2018-01" db="EMBL/GenBank/DDBJ databases">
        <title>Draft genome sequence of Jiangella sp. GTF31.</title>
        <authorList>
            <person name="Sahin N."/>
            <person name="Ay H."/>
            <person name="Saygin H."/>
        </authorList>
    </citation>
    <scope>NUCLEOTIDE SEQUENCE [LARGE SCALE GENOMIC DNA]</scope>
    <source>
        <strain evidence="2 3">GTF31</strain>
    </source>
</reference>
<accession>A0A2W2BLD9</accession>
<feature type="transmembrane region" description="Helical" evidence="1">
    <location>
        <begin position="59"/>
        <end position="82"/>
    </location>
</feature>
<evidence type="ECO:0008006" key="4">
    <source>
        <dbReference type="Google" id="ProtNLM"/>
    </source>
</evidence>
<feature type="transmembrane region" description="Helical" evidence="1">
    <location>
        <begin position="20"/>
        <end position="47"/>
    </location>
</feature>
<keyword evidence="3" id="KW-1185">Reference proteome</keyword>
<dbReference type="AlphaFoldDB" id="A0A2W2BLD9"/>
<proteinExistence type="predicted"/>
<evidence type="ECO:0000256" key="1">
    <source>
        <dbReference type="SAM" id="Phobius"/>
    </source>
</evidence>
<dbReference type="EMBL" id="POTW01000004">
    <property type="protein sequence ID" value="PZF86150.1"/>
    <property type="molecule type" value="Genomic_DNA"/>
</dbReference>
<keyword evidence="1" id="KW-0472">Membrane</keyword>
<keyword evidence="1" id="KW-0812">Transmembrane</keyword>
<protein>
    <recommendedName>
        <fullName evidence="4">Integral membrane protein</fullName>
    </recommendedName>
</protein>
<gene>
    <name evidence="2" type="ORF">C1I92_02260</name>
</gene>
<name>A0A2W2BLD9_9ACTN</name>
<dbReference type="Proteomes" id="UP000248764">
    <property type="component" value="Unassembled WGS sequence"/>
</dbReference>
<organism evidence="2 3">
    <name type="scientific">Jiangella anatolica</name>
    <dbReference type="NCBI Taxonomy" id="2670374"/>
    <lineage>
        <taxon>Bacteria</taxon>
        <taxon>Bacillati</taxon>
        <taxon>Actinomycetota</taxon>
        <taxon>Actinomycetes</taxon>
        <taxon>Jiangellales</taxon>
        <taxon>Jiangellaceae</taxon>
        <taxon>Jiangella</taxon>
    </lineage>
</organism>